<dbReference type="EMBL" id="CAXLJM020000046">
    <property type="protein sequence ID" value="CAL8111658.1"/>
    <property type="molecule type" value="Genomic_DNA"/>
</dbReference>
<name>A0ABP1QVG0_9HEXA</name>
<proteinExistence type="predicted"/>
<protein>
    <submittedName>
        <fullName evidence="1">Uncharacterized protein</fullName>
    </submittedName>
</protein>
<reference evidence="1 2" key="1">
    <citation type="submission" date="2024-08" db="EMBL/GenBank/DDBJ databases">
        <authorList>
            <person name="Cucini C."/>
            <person name="Frati F."/>
        </authorList>
    </citation>
    <scope>NUCLEOTIDE SEQUENCE [LARGE SCALE GENOMIC DNA]</scope>
</reference>
<dbReference type="Proteomes" id="UP001642540">
    <property type="component" value="Unassembled WGS sequence"/>
</dbReference>
<evidence type="ECO:0000313" key="1">
    <source>
        <dbReference type="EMBL" id="CAL8111658.1"/>
    </source>
</evidence>
<comment type="caution">
    <text evidence="1">The sequence shown here is derived from an EMBL/GenBank/DDBJ whole genome shotgun (WGS) entry which is preliminary data.</text>
</comment>
<sequence>MNSTSAPFRRNSKRAHNIITTAVVTGPASAATTLTTSTLLAPPSVGKGMSRSPSGSGKSVTFVTEEDGIANTKCRNNNKEQQPPVVVVPNNNVNRKSLNGMTNSKNGASPGANSIIAGTAEIMLKSGNGCNSTNNGDIIPMTTLGDNIISSRPPSDHLNEYCGSPTSATGVVESPFGITVTNDRIMESQN</sequence>
<accession>A0ABP1QVG0</accession>
<keyword evidence="2" id="KW-1185">Reference proteome</keyword>
<gene>
    <name evidence="1" type="ORF">ODALV1_LOCUS15239</name>
</gene>
<organism evidence="1 2">
    <name type="scientific">Orchesella dallaii</name>
    <dbReference type="NCBI Taxonomy" id="48710"/>
    <lineage>
        <taxon>Eukaryota</taxon>
        <taxon>Metazoa</taxon>
        <taxon>Ecdysozoa</taxon>
        <taxon>Arthropoda</taxon>
        <taxon>Hexapoda</taxon>
        <taxon>Collembola</taxon>
        <taxon>Entomobryomorpha</taxon>
        <taxon>Entomobryoidea</taxon>
        <taxon>Orchesellidae</taxon>
        <taxon>Orchesellinae</taxon>
        <taxon>Orchesella</taxon>
    </lineage>
</organism>
<evidence type="ECO:0000313" key="2">
    <source>
        <dbReference type="Proteomes" id="UP001642540"/>
    </source>
</evidence>